<gene>
    <name evidence="1" type="ORF">OXU80_10465</name>
</gene>
<protein>
    <submittedName>
        <fullName evidence="1">Uncharacterized protein</fullName>
    </submittedName>
</protein>
<organism evidence="1 2">
    <name type="scientific">Antarcticirhabdus aurantiaca</name>
    <dbReference type="NCBI Taxonomy" id="2606717"/>
    <lineage>
        <taxon>Bacteria</taxon>
        <taxon>Pseudomonadati</taxon>
        <taxon>Pseudomonadota</taxon>
        <taxon>Alphaproteobacteria</taxon>
        <taxon>Hyphomicrobiales</taxon>
        <taxon>Aurantimonadaceae</taxon>
        <taxon>Antarcticirhabdus</taxon>
    </lineage>
</organism>
<dbReference type="Proteomes" id="UP001163223">
    <property type="component" value="Chromosome"/>
</dbReference>
<evidence type="ECO:0000313" key="2">
    <source>
        <dbReference type="Proteomes" id="UP001163223"/>
    </source>
</evidence>
<name>A0ACD4NUP8_9HYPH</name>
<proteinExistence type="predicted"/>
<evidence type="ECO:0000313" key="1">
    <source>
        <dbReference type="EMBL" id="WAJ30592.1"/>
    </source>
</evidence>
<dbReference type="EMBL" id="CP113520">
    <property type="protein sequence ID" value="WAJ30592.1"/>
    <property type="molecule type" value="Genomic_DNA"/>
</dbReference>
<reference evidence="1" key="1">
    <citation type="submission" date="2022-11" db="EMBL/GenBank/DDBJ databases">
        <title>beta-Carotene-producing bacterium, Jeongeuplla avenae sp. nov., alleviates the salt stress of Arabidopsis seedlings.</title>
        <authorList>
            <person name="Jiang L."/>
            <person name="Lee J."/>
        </authorList>
    </citation>
    <scope>NUCLEOTIDE SEQUENCE</scope>
    <source>
        <strain evidence="1">DY_R2A_6</strain>
    </source>
</reference>
<keyword evidence="2" id="KW-1185">Reference proteome</keyword>
<sequence length="133" mass="14356">MLRTIQTYSIAEKRCSDITSPDLVGFAQELARGRAPQTVANYLAHLGAVFAIARPAWGYPLDEGDEGYSRGGEASRRDLEEPVARSAADAREGRHGQAGRGSESMKKPAGRVPSGFERFSSNKIAITDDETLS</sequence>
<accession>A0ACD4NUP8</accession>